<dbReference type="AlphaFoldDB" id="A0A0H3U860"/>
<evidence type="ECO:0000313" key="1">
    <source>
        <dbReference type="EMBL" id="AIF26804.1"/>
    </source>
</evidence>
<dbReference type="EMBL" id="KF540247">
    <property type="protein sequence ID" value="AIF26804.1"/>
    <property type="molecule type" value="Genomic_DNA"/>
</dbReference>
<organism evidence="1">
    <name type="scientific">uncultured bacterium fosmid pJB95A1</name>
    <dbReference type="NCBI Taxonomy" id="1478075"/>
    <lineage>
        <taxon>Bacteria</taxon>
        <taxon>environmental samples</taxon>
    </lineage>
</organism>
<name>A0A0H3U860_9BACT</name>
<proteinExistence type="predicted"/>
<sequence>MVQFSQTSWQEYSLANVLETLRFAPMSLAVSKNPIIHYTLPKSLDQGEIVKYTVVAGFKKISWTGIIAASSENKVTVRLDKGPFRGFNATHLFSSEGNLTSCSDSFSFQGITGIDEDTFRSLMEQAGVVYAIESRKDARSIILAVESKKQTQSFEALDNAATAG</sequence>
<accession>A0A0H3U860</accession>
<reference evidence="1" key="1">
    <citation type="submission" date="2013-08" db="EMBL/GenBank/DDBJ databases">
        <title>Comparison of modified E. coli strains.</title>
        <authorList>
            <person name="Juergensen J."/>
            <person name="Bonge A."/>
            <person name="Streit W.R."/>
        </authorList>
    </citation>
    <scope>NUCLEOTIDE SEQUENCE</scope>
</reference>
<protein>
    <submittedName>
        <fullName evidence="1">Uncharacterized protein</fullName>
    </submittedName>
</protein>